<dbReference type="HOGENOM" id="CLU_1343185_0_0_1"/>
<dbReference type="GeneID" id="9378399"/>
<evidence type="ECO:0008006" key="3">
    <source>
        <dbReference type="Google" id="ProtNLM"/>
    </source>
</evidence>
<dbReference type="InParanoid" id="D6RML8"/>
<reference evidence="1 2" key="1">
    <citation type="journal article" date="2010" name="Proc. Natl. Acad. Sci. U.S.A.">
        <title>Insights into evolution of multicellular fungi from the assembled chromosomes of the mushroom Coprinopsis cinerea (Coprinus cinereus).</title>
        <authorList>
            <person name="Stajich J.E."/>
            <person name="Wilke S.K."/>
            <person name="Ahren D."/>
            <person name="Au C.H."/>
            <person name="Birren B.W."/>
            <person name="Borodovsky M."/>
            <person name="Burns C."/>
            <person name="Canback B."/>
            <person name="Casselton L.A."/>
            <person name="Cheng C.K."/>
            <person name="Deng J."/>
            <person name="Dietrich F.S."/>
            <person name="Fargo D.C."/>
            <person name="Farman M.L."/>
            <person name="Gathman A.C."/>
            <person name="Goldberg J."/>
            <person name="Guigo R."/>
            <person name="Hoegger P.J."/>
            <person name="Hooker J.B."/>
            <person name="Huggins A."/>
            <person name="James T.Y."/>
            <person name="Kamada T."/>
            <person name="Kilaru S."/>
            <person name="Kodira C."/>
            <person name="Kues U."/>
            <person name="Kupfer D."/>
            <person name="Kwan H.S."/>
            <person name="Lomsadze A."/>
            <person name="Li W."/>
            <person name="Lilly W.W."/>
            <person name="Ma L.J."/>
            <person name="Mackey A.J."/>
            <person name="Manning G."/>
            <person name="Martin F."/>
            <person name="Muraguchi H."/>
            <person name="Natvig D.O."/>
            <person name="Palmerini H."/>
            <person name="Ramesh M.A."/>
            <person name="Rehmeyer C.J."/>
            <person name="Roe B.A."/>
            <person name="Shenoy N."/>
            <person name="Stanke M."/>
            <person name="Ter-Hovhannisyan V."/>
            <person name="Tunlid A."/>
            <person name="Velagapudi R."/>
            <person name="Vision T.J."/>
            <person name="Zeng Q."/>
            <person name="Zolan M.E."/>
            <person name="Pukkila P.J."/>
        </authorList>
    </citation>
    <scope>NUCLEOTIDE SEQUENCE [LARGE SCALE GENOMIC DNA]</scope>
    <source>
        <strain evidence="2">Okayama-7 / 130 / ATCC MYA-4618 / FGSC 9003</strain>
    </source>
</reference>
<dbReference type="EMBL" id="AACS02000005">
    <property type="protein sequence ID" value="EFI27804.1"/>
    <property type="molecule type" value="Genomic_DNA"/>
</dbReference>
<evidence type="ECO:0000313" key="2">
    <source>
        <dbReference type="Proteomes" id="UP000001861"/>
    </source>
</evidence>
<organism evidence="1 2">
    <name type="scientific">Coprinopsis cinerea (strain Okayama-7 / 130 / ATCC MYA-4618 / FGSC 9003)</name>
    <name type="common">Inky cap fungus</name>
    <name type="synonym">Hormographiella aspergillata</name>
    <dbReference type="NCBI Taxonomy" id="240176"/>
    <lineage>
        <taxon>Eukaryota</taxon>
        <taxon>Fungi</taxon>
        <taxon>Dikarya</taxon>
        <taxon>Basidiomycota</taxon>
        <taxon>Agaricomycotina</taxon>
        <taxon>Agaricomycetes</taxon>
        <taxon>Agaricomycetidae</taxon>
        <taxon>Agaricales</taxon>
        <taxon>Agaricineae</taxon>
        <taxon>Psathyrellaceae</taxon>
        <taxon>Coprinopsis</taxon>
    </lineage>
</organism>
<protein>
    <recommendedName>
        <fullName evidence="3">F-box domain-containing protein</fullName>
    </recommendedName>
</protein>
<gene>
    <name evidence="1" type="ORF">CC1G_14727</name>
</gene>
<dbReference type="AlphaFoldDB" id="D6RML8"/>
<comment type="caution">
    <text evidence="1">The sequence shown here is derived from an EMBL/GenBank/DDBJ whole genome shotgun (WGS) entry which is preliminary data.</text>
</comment>
<dbReference type="RefSeq" id="XP_002911298.1">
    <property type="nucleotide sequence ID" value="XM_002911252.1"/>
</dbReference>
<keyword evidence="2" id="KW-1185">Reference proteome</keyword>
<accession>D6RML8</accession>
<proteinExistence type="predicted"/>
<sequence>MASSHARLEILERNGSRLRSALVQHQHLVSTVGQNNIRKVKTVTLLLPILVRTPSGGPTRGRHPCPIRTFELPALENVTIAQLTAANFYRCIHSDPALQLVESTNTGPPNTPPPTQVSRFPALKTLICKRVDFQSTIPIDSFVDFLIMRYEMGGEIETLVLDGCVNLPVGDVKRLDKVVVDVEFYTDEPPCDECGASGCPYCDY</sequence>
<dbReference type="VEuPathDB" id="FungiDB:CC1G_14727"/>
<name>D6RML8_COPC7</name>
<evidence type="ECO:0000313" key="1">
    <source>
        <dbReference type="EMBL" id="EFI27804.1"/>
    </source>
</evidence>
<dbReference type="KEGG" id="cci:CC1G_14727"/>
<dbReference type="Proteomes" id="UP000001861">
    <property type="component" value="Unassembled WGS sequence"/>
</dbReference>